<keyword evidence="8" id="KW-0029">Amino-acid transport</keyword>
<dbReference type="InterPro" id="IPR013057">
    <property type="entry name" value="AA_transpt_TM"/>
</dbReference>
<gene>
    <name evidence="15" type="ordered locus">MTR_3g461430</name>
</gene>
<keyword evidence="9 13" id="KW-1133">Transmembrane helix</keyword>
<evidence type="ECO:0000256" key="9">
    <source>
        <dbReference type="ARBA" id="ARBA00022989"/>
    </source>
</evidence>
<comment type="function">
    <text evidence="12">Carrier protein involved in proton-driven auxin influx. Mediates the formation of auxin gradient from developing leaves (site of auxin biosynthesis) to tips by contributing to the loading of auxin in vascular tissues and facilitating acropetal (base to tip) auxin transport within inner tissues of the root apex, and basipetal (tip to base) auxin transport within outer tissues of the root apex. May be involved in lateral roots and nodules formation.</text>
</comment>
<reference evidence="15 17" key="2">
    <citation type="journal article" date="2014" name="BMC Genomics">
        <title>An improved genome release (version Mt4.0) for the model legume Medicago truncatula.</title>
        <authorList>
            <person name="Tang H."/>
            <person name="Krishnakumar V."/>
            <person name="Bidwell S."/>
            <person name="Rosen B."/>
            <person name="Chan A."/>
            <person name="Zhou S."/>
            <person name="Gentzbittel L."/>
            <person name="Childs K.L."/>
            <person name="Yandell M."/>
            <person name="Gundlach H."/>
            <person name="Mayer K.F."/>
            <person name="Schwartz D.C."/>
            <person name="Town C.D."/>
        </authorList>
    </citation>
    <scope>GENOME REANNOTATION</scope>
    <source>
        <strain evidence="15">A17</strain>
        <strain evidence="16 17">cv. Jemalong A17</strain>
    </source>
</reference>
<keyword evidence="6 13" id="KW-0812">Transmembrane</keyword>
<dbReference type="PANTHER" id="PTHR48017">
    <property type="entry name" value="OS05G0424000 PROTEIN-RELATED"/>
    <property type="match status" value="1"/>
</dbReference>
<feature type="transmembrane region" description="Helical" evidence="13">
    <location>
        <begin position="187"/>
        <end position="213"/>
    </location>
</feature>
<evidence type="ECO:0000256" key="6">
    <source>
        <dbReference type="ARBA" id="ARBA00022692"/>
    </source>
</evidence>
<feature type="transmembrane region" description="Helical" evidence="13">
    <location>
        <begin position="379"/>
        <end position="399"/>
    </location>
</feature>
<feature type="transmembrane region" description="Helical" evidence="13">
    <location>
        <begin position="437"/>
        <end position="458"/>
    </location>
</feature>
<dbReference type="EnsemblPlants" id="KEH34113">
    <property type="protein sequence ID" value="KEH34113"/>
    <property type="gene ID" value="MTR_3g461430"/>
</dbReference>
<comment type="similarity">
    <text evidence="3">Belongs to the amino acid/polyamine transporter 2 family. Amino acid/auxin permease (AAAP) (TC 2.A.18.1) subfamily.</text>
</comment>
<feature type="transmembrane region" description="Helical" evidence="13">
    <location>
        <begin position="405"/>
        <end position="425"/>
    </location>
</feature>
<evidence type="ECO:0000256" key="2">
    <source>
        <dbReference type="ARBA" id="ARBA00004236"/>
    </source>
</evidence>
<feature type="transmembrane region" description="Helical" evidence="13">
    <location>
        <begin position="64"/>
        <end position="88"/>
    </location>
</feature>
<organism evidence="15 17">
    <name type="scientific">Medicago truncatula</name>
    <name type="common">Barrel medic</name>
    <name type="synonym">Medicago tribuloides</name>
    <dbReference type="NCBI Taxonomy" id="3880"/>
    <lineage>
        <taxon>Eukaryota</taxon>
        <taxon>Viridiplantae</taxon>
        <taxon>Streptophyta</taxon>
        <taxon>Embryophyta</taxon>
        <taxon>Tracheophyta</taxon>
        <taxon>Spermatophyta</taxon>
        <taxon>Magnoliopsida</taxon>
        <taxon>eudicotyledons</taxon>
        <taxon>Gunneridae</taxon>
        <taxon>Pentapetalae</taxon>
        <taxon>rosids</taxon>
        <taxon>fabids</taxon>
        <taxon>Fabales</taxon>
        <taxon>Fabaceae</taxon>
        <taxon>Papilionoideae</taxon>
        <taxon>50 kb inversion clade</taxon>
        <taxon>NPAAA clade</taxon>
        <taxon>Hologalegina</taxon>
        <taxon>IRL clade</taxon>
        <taxon>Trifolieae</taxon>
        <taxon>Medicago</taxon>
    </lineage>
</organism>
<dbReference type="Pfam" id="PF01490">
    <property type="entry name" value="Aa_trans"/>
    <property type="match status" value="1"/>
</dbReference>
<keyword evidence="17" id="KW-1185">Reference proteome</keyword>
<evidence type="ECO:0000313" key="16">
    <source>
        <dbReference type="EnsemblPlants" id="KEH34113"/>
    </source>
</evidence>
<dbReference type="Proteomes" id="UP000002051">
    <property type="component" value="Chromosome 3"/>
</dbReference>
<feature type="transmembrane region" description="Helical" evidence="13">
    <location>
        <begin position="464"/>
        <end position="485"/>
    </location>
</feature>
<dbReference type="EMBL" id="CM001219">
    <property type="protein sequence ID" value="KEH34113.1"/>
    <property type="molecule type" value="Genomic_DNA"/>
</dbReference>
<keyword evidence="10 13" id="KW-0472">Membrane</keyword>
<evidence type="ECO:0000256" key="8">
    <source>
        <dbReference type="ARBA" id="ARBA00022970"/>
    </source>
</evidence>
<dbReference type="GO" id="GO:0015293">
    <property type="term" value="F:symporter activity"/>
    <property type="evidence" value="ECO:0007669"/>
    <property type="project" value="UniProtKB-KW"/>
</dbReference>
<name>A0A072UYC0_MEDTR</name>
<keyword evidence="11" id="KW-0927">Auxin signaling pathway</keyword>
<evidence type="ECO:0000259" key="14">
    <source>
        <dbReference type="Pfam" id="PF01490"/>
    </source>
</evidence>
<dbReference type="GO" id="GO:0003333">
    <property type="term" value="P:amino acid transmembrane transport"/>
    <property type="evidence" value="ECO:0000318"/>
    <property type="project" value="GO_Central"/>
</dbReference>
<keyword evidence="4" id="KW-0813">Transport</keyword>
<accession>A0A072UYC0</accession>
<evidence type="ECO:0000256" key="13">
    <source>
        <dbReference type="SAM" id="Phobius"/>
    </source>
</evidence>
<reference evidence="15 17" key="1">
    <citation type="journal article" date="2011" name="Nature">
        <title>The Medicago genome provides insight into the evolution of rhizobial symbioses.</title>
        <authorList>
            <person name="Young N.D."/>
            <person name="Debelle F."/>
            <person name="Oldroyd G.E."/>
            <person name="Geurts R."/>
            <person name="Cannon S.B."/>
            <person name="Udvardi M.K."/>
            <person name="Benedito V.A."/>
            <person name="Mayer K.F."/>
            <person name="Gouzy J."/>
            <person name="Schoof H."/>
            <person name="Van de Peer Y."/>
            <person name="Proost S."/>
            <person name="Cook D.R."/>
            <person name="Meyers B.C."/>
            <person name="Spannagl M."/>
            <person name="Cheung F."/>
            <person name="De Mita S."/>
            <person name="Krishnakumar V."/>
            <person name="Gundlach H."/>
            <person name="Zhou S."/>
            <person name="Mudge J."/>
            <person name="Bharti A.K."/>
            <person name="Murray J.D."/>
            <person name="Naoumkina M.A."/>
            <person name="Rosen B."/>
            <person name="Silverstein K.A."/>
            <person name="Tang H."/>
            <person name="Rombauts S."/>
            <person name="Zhao P.X."/>
            <person name="Zhou P."/>
            <person name="Barbe V."/>
            <person name="Bardou P."/>
            <person name="Bechner M."/>
            <person name="Bellec A."/>
            <person name="Berger A."/>
            <person name="Berges H."/>
            <person name="Bidwell S."/>
            <person name="Bisseling T."/>
            <person name="Choisne N."/>
            <person name="Couloux A."/>
            <person name="Denny R."/>
            <person name="Deshpande S."/>
            <person name="Dai X."/>
            <person name="Doyle J.J."/>
            <person name="Dudez A.M."/>
            <person name="Farmer A.D."/>
            <person name="Fouteau S."/>
            <person name="Franken C."/>
            <person name="Gibelin C."/>
            <person name="Gish J."/>
            <person name="Goldstein S."/>
            <person name="Gonzalez A.J."/>
            <person name="Green P.J."/>
            <person name="Hallab A."/>
            <person name="Hartog M."/>
            <person name="Hua A."/>
            <person name="Humphray S.J."/>
            <person name="Jeong D.H."/>
            <person name="Jing Y."/>
            <person name="Jocker A."/>
            <person name="Kenton S.M."/>
            <person name="Kim D.J."/>
            <person name="Klee K."/>
            <person name="Lai H."/>
            <person name="Lang C."/>
            <person name="Lin S."/>
            <person name="Macmil S.L."/>
            <person name="Magdelenat G."/>
            <person name="Matthews L."/>
            <person name="McCorrison J."/>
            <person name="Monaghan E.L."/>
            <person name="Mun J.H."/>
            <person name="Najar F.Z."/>
            <person name="Nicholson C."/>
            <person name="Noirot C."/>
            <person name="O'Bleness M."/>
            <person name="Paule C.R."/>
            <person name="Poulain J."/>
            <person name="Prion F."/>
            <person name="Qin B."/>
            <person name="Qu C."/>
            <person name="Retzel E.F."/>
            <person name="Riddle C."/>
            <person name="Sallet E."/>
            <person name="Samain S."/>
            <person name="Samson N."/>
            <person name="Sanders I."/>
            <person name="Saurat O."/>
            <person name="Scarpelli C."/>
            <person name="Schiex T."/>
            <person name="Segurens B."/>
            <person name="Severin A.J."/>
            <person name="Sherrier D.J."/>
            <person name="Shi R."/>
            <person name="Sims S."/>
            <person name="Singer S.R."/>
            <person name="Sinharoy S."/>
            <person name="Sterck L."/>
            <person name="Viollet A."/>
            <person name="Wang B.B."/>
            <person name="Wang K."/>
            <person name="Wang M."/>
            <person name="Wang X."/>
            <person name="Warfsmann J."/>
            <person name="Weissenbach J."/>
            <person name="White D.D."/>
            <person name="White J.D."/>
            <person name="Wiley G.B."/>
            <person name="Wincker P."/>
            <person name="Xing Y."/>
            <person name="Yang L."/>
            <person name="Yao Z."/>
            <person name="Ying F."/>
            <person name="Zhai J."/>
            <person name="Zhou L."/>
            <person name="Zuber A."/>
            <person name="Denarie J."/>
            <person name="Dixon R.A."/>
            <person name="May G.D."/>
            <person name="Schwartz D.C."/>
            <person name="Rogers J."/>
            <person name="Quetier F."/>
            <person name="Town C.D."/>
            <person name="Roe B.A."/>
        </authorList>
    </citation>
    <scope>NUCLEOTIDE SEQUENCE [LARGE SCALE GENOMIC DNA]</scope>
    <source>
        <strain evidence="15">A17</strain>
        <strain evidence="16 17">cv. Jemalong A17</strain>
    </source>
</reference>
<protein>
    <submittedName>
        <fullName evidence="15">Transmembrane amino acid transporter family protein</fullName>
    </submittedName>
</protein>
<dbReference type="AlphaFoldDB" id="A0A072UYC0"/>
<feature type="domain" description="Amino acid transporter transmembrane" evidence="14">
    <location>
        <begin position="32"/>
        <end position="458"/>
    </location>
</feature>
<keyword evidence="5" id="KW-1003">Cell membrane</keyword>
<dbReference type="HOGENOM" id="CLU_031247_4_0_1"/>
<keyword evidence="7" id="KW-0769">Symport</keyword>
<feature type="transmembrane region" description="Helical" evidence="13">
    <location>
        <begin position="276"/>
        <end position="295"/>
    </location>
</feature>
<dbReference type="GO" id="GO:0012505">
    <property type="term" value="C:endomembrane system"/>
    <property type="evidence" value="ECO:0007669"/>
    <property type="project" value="UniProtKB-SubCell"/>
</dbReference>
<evidence type="ECO:0000256" key="4">
    <source>
        <dbReference type="ARBA" id="ARBA00022448"/>
    </source>
</evidence>
<dbReference type="GO" id="GO:0015179">
    <property type="term" value="F:L-amino acid transmembrane transporter activity"/>
    <property type="evidence" value="ECO:0000318"/>
    <property type="project" value="GO_Central"/>
</dbReference>
<sequence>MNGRNSHQVSDSASGTYDDSDIYDDDGRAKRTGNVKSAVAHIITAVIGSGVLSLAWSISQLGWIGGPLALFSCAIATYISSSLLADCYRHPDSVTGKRNHSFMDAVRVNLGNKRTYVAGFLQFLSLYVTSVAYVLTTATSMKAIMRSNCYHKEGHNAPCSYEANIYMVLFGVVQIVMSFIPDLHNMAWVSVVAALMSFTYSFIGLGLGIATVIKNGKVMGSLTGVPTASVADKIWSIFQAIGDISFSYPYSMLFLEIQDTLESPPAENQSMKKASLVSILITTFFYICCGGFGYASFGDATPGNLLTGFGFYEPYWLVDIANVCIMVHLVGGYQIYSQPIYSTADRWYTRKFPKSNFVNDFHIVKLPLLPAFEINLFRFCFRTAFVISTVGFAILFPYFNSVLGLLGAINFWPLAIYFPVEMYFVQNKIGAWTRRWIVLRIFSFACFLVTIVGFVGSFEGIKLWGLTIIGAMFQGVMTAYTLVLARKSFHACRLFRELLALGFVTVLEVDPFAI</sequence>
<evidence type="ECO:0000256" key="11">
    <source>
        <dbReference type="ARBA" id="ARBA00023294"/>
    </source>
</evidence>
<evidence type="ECO:0000256" key="3">
    <source>
        <dbReference type="ARBA" id="ARBA00005590"/>
    </source>
</evidence>
<reference evidence="16" key="3">
    <citation type="submission" date="2015-04" db="UniProtKB">
        <authorList>
            <consortium name="EnsemblPlants"/>
        </authorList>
    </citation>
    <scope>IDENTIFICATION</scope>
    <source>
        <strain evidence="16">cv. Jemalong A17</strain>
    </source>
</reference>
<evidence type="ECO:0000256" key="5">
    <source>
        <dbReference type="ARBA" id="ARBA00022475"/>
    </source>
</evidence>
<evidence type="ECO:0000256" key="10">
    <source>
        <dbReference type="ARBA" id="ARBA00023136"/>
    </source>
</evidence>
<proteinExistence type="inferred from homology"/>
<evidence type="ECO:0000256" key="1">
    <source>
        <dbReference type="ARBA" id="ARBA00004127"/>
    </source>
</evidence>
<dbReference type="GO" id="GO:0016020">
    <property type="term" value="C:membrane"/>
    <property type="evidence" value="ECO:0000318"/>
    <property type="project" value="GO_Central"/>
</dbReference>
<dbReference type="GO" id="GO:0005886">
    <property type="term" value="C:plasma membrane"/>
    <property type="evidence" value="ECO:0007669"/>
    <property type="project" value="UniProtKB-SubCell"/>
</dbReference>
<comment type="subcellular location">
    <subcellularLocation>
        <location evidence="2">Cell membrane</location>
    </subcellularLocation>
    <subcellularLocation>
        <location evidence="1">Endomembrane system</location>
        <topology evidence="1">Multi-pass membrane protein</topology>
    </subcellularLocation>
</comment>
<evidence type="ECO:0000313" key="17">
    <source>
        <dbReference type="Proteomes" id="UP000002051"/>
    </source>
</evidence>
<evidence type="ECO:0000313" key="15">
    <source>
        <dbReference type="EMBL" id="KEH34113.1"/>
    </source>
</evidence>
<evidence type="ECO:0000256" key="12">
    <source>
        <dbReference type="ARBA" id="ARBA00045588"/>
    </source>
</evidence>
<feature type="transmembrane region" description="Helical" evidence="13">
    <location>
        <begin position="315"/>
        <end position="336"/>
    </location>
</feature>
<evidence type="ECO:0000256" key="7">
    <source>
        <dbReference type="ARBA" id="ARBA00022847"/>
    </source>
</evidence>
<feature type="transmembrane region" description="Helical" evidence="13">
    <location>
        <begin position="38"/>
        <end position="58"/>
    </location>
</feature>
<dbReference type="GO" id="GO:0009734">
    <property type="term" value="P:auxin-activated signaling pathway"/>
    <property type="evidence" value="ECO:0007669"/>
    <property type="project" value="UniProtKB-KW"/>
</dbReference>
<feature type="transmembrane region" description="Helical" evidence="13">
    <location>
        <begin position="116"/>
        <end position="135"/>
    </location>
</feature>